<dbReference type="PANTHER" id="PTHR34875">
    <property type="entry name" value="UPF0237 PROTEIN MJ1558"/>
    <property type="match status" value="1"/>
</dbReference>
<dbReference type="Proteomes" id="UP000319728">
    <property type="component" value="Unassembled WGS sequence"/>
</dbReference>
<feature type="domain" description="ACT" evidence="1">
    <location>
        <begin position="117"/>
        <end position="189"/>
    </location>
</feature>
<evidence type="ECO:0000313" key="3">
    <source>
        <dbReference type="Proteomes" id="UP000319728"/>
    </source>
</evidence>
<protein>
    <submittedName>
        <fullName evidence="2">Glycine cleavage system transcriptional repressor</fullName>
    </submittedName>
</protein>
<dbReference type="SUPFAM" id="SSF55021">
    <property type="entry name" value="ACT-like"/>
    <property type="match status" value="2"/>
</dbReference>
<dbReference type="PROSITE" id="PS51671">
    <property type="entry name" value="ACT"/>
    <property type="match status" value="2"/>
</dbReference>
<dbReference type="PANTHER" id="PTHR34875:SF6">
    <property type="entry name" value="UPF0237 PROTEIN MJ1558"/>
    <property type="match status" value="1"/>
</dbReference>
<feature type="domain" description="ACT" evidence="1">
    <location>
        <begin position="31"/>
        <end position="105"/>
    </location>
</feature>
<evidence type="ECO:0000259" key="1">
    <source>
        <dbReference type="PROSITE" id="PS51671"/>
    </source>
</evidence>
<name>A0A562WAR9_9ACTN</name>
<dbReference type="InterPro" id="IPR002912">
    <property type="entry name" value="ACT_dom"/>
</dbReference>
<dbReference type="AlphaFoldDB" id="A0A562WAR9"/>
<dbReference type="Gene3D" id="3.30.70.260">
    <property type="match status" value="2"/>
</dbReference>
<dbReference type="EMBL" id="VLLP01000001">
    <property type="protein sequence ID" value="TWJ26754.1"/>
    <property type="molecule type" value="Genomic_DNA"/>
</dbReference>
<keyword evidence="3" id="KW-1185">Reference proteome</keyword>
<accession>A0A562WAR9</accession>
<dbReference type="Pfam" id="PF13740">
    <property type="entry name" value="ACT_6"/>
    <property type="match status" value="2"/>
</dbReference>
<dbReference type="InterPro" id="IPR050990">
    <property type="entry name" value="UPF0237/GcvR_regulator"/>
</dbReference>
<proteinExistence type="predicted"/>
<dbReference type="InterPro" id="IPR045865">
    <property type="entry name" value="ACT-like_dom_sf"/>
</dbReference>
<gene>
    <name evidence="2" type="ORF">JD81_00217</name>
</gene>
<reference evidence="2 3" key="1">
    <citation type="submission" date="2019-07" db="EMBL/GenBank/DDBJ databases">
        <title>R&amp;d 2014.</title>
        <authorList>
            <person name="Klenk H.-P."/>
        </authorList>
    </citation>
    <scope>NUCLEOTIDE SEQUENCE [LARGE SCALE GENOMIC DNA]</scope>
    <source>
        <strain evidence="2 3">DSM 43912</strain>
    </source>
</reference>
<sequence length="196" mass="19925">MSGMSRSVGGPAVVVRPFPLVGENAGMNELAITVIGRDRPGIVADVAEVLSGLGANLTDSTMTRLRGHFAMTLVCVGPAAAEVEAALGPLAADGQLLASVRTVTPDGVTAPPGEPYVMAVHGADRLGIVAATTRALADVGGNVTDLTTRLTGALYVVVAEVDLPPGAVDQLRERLSRTAADLGVEVTLRPADPDLL</sequence>
<comment type="caution">
    <text evidence="2">The sequence shown here is derived from an EMBL/GenBank/DDBJ whole genome shotgun (WGS) entry which is preliminary data.</text>
</comment>
<organism evidence="2 3">
    <name type="scientific">Micromonospora sagamiensis</name>
    <dbReference type="NCBI Taxonomy" id="47875"/>
    <lineage>
        <taxon>Bacteria</taxon>
        <taxon>Bacillati</taxon>
        <taxon>Actinomycetota</taxon>
        <taxon>Actinomycetes</taxon>
        <taxon>Micromonosporales</taxon>
        <taxon>Micromonosporaceae</taxon>
        <taxon>Micromonospora</taxon>
    </lineage>
</organism>
<evidence type="ECO:0000313" key="2">
    <source>
        <dbReference type="EMBL" id="TWJ26754.1"/>
    </source>
</evidence>